<organism evidence="3 4">
    <name type="scientific">Austropuccinia psidii MF-1</name>
    <dbReference type="NCBI Taxonomy" id="1389203"/>
    <lineage>
        <taxon>Eukaryota</taxon>
        <taxon>Fungi</taxon>
        <taxon>Dikarya</taxon>
        <taxon>Basidiomycota</taxon>
        <taxon>Pucciniomycotina</taxon>
        <taxon>Pucciniomycetes</taxon>
        <taxon>Pucciniales</taxon>
        <taxon>Sphaerophragmiaceae</taxon>
        <taxon>Austropuccinia</taxon>
    </lineage>
</organism>
<keyword evidence="1" id="KW-0175">Coiled coil</keyword>
<evidence type="ECO:0000313" key="4">
    <source>
        <dbReference type="Proteomes" id="UP000765509"/>
    </source>
</evidence>
<gene>
    <name evidence="3" type="ORF">O181_066541</name>
</gene>
<name>A0A9Q3I2A3_9BASI</name>
<accession>A0A9Q3I2A3</accession>
<comment type="caution">
    <text evidence="3">The sequence shown here is derived from an EMBL/GenBank/DDBJ whole genome shotgun (WGS) entry which is preliminary data.</text>
</comment>
<evidence type="ECO:0000256" key="1">
    <source>
        <dbReference type="SAM" id="Coils"/>
    </source>
</evidence>
<feature type="coiled-coil region" evidence="1">
    <location>
        <begin position="250"/>
        <end position="305"/>
    </location>
</feature>
<dbReference type="AlphaFoldDB" id="A0A9Q3I2A3"/>
<feature type="region of interest" description="Disordered" evidence="2">
    <location>
        <begin position="1"/>
        <end position="27"/>
    </location>
</feature>
<feature type="compositionally biased region" description="Basic residues" evidence="2">
    <location>
        <begin position="1"/>
        <end position="11"/>
    </location>
</feature>
<proteinExistence type="predicted"/>
<reference evidence="3" key="1">
    <citation type="submission" date="2021-03" db="EMBL/GenBank/DDBJ databases">
        <title>Draft genome sequence of rust myrtle Austropuccinia psidii MF-1, a brazilian biotype.</title>
        <authorList>
            <person name="Quecine M.C."/>
            <person name="Pachon D.M.R."/>
            <person name="Bonatelli M.L."/>
            <person name="Correr F.H."/>
            <person name="Franceschini L.M."/>
            <person name="Leite T.F."/>
            <person name="Margarido G.R.A."/>
            <person name="Almeida C.A."/>
            <person name="Ferrarezi J.A."/>
            <person name="Labate C.A."/>
        </authorList>
    </citation>
    <scope>NUCLEOTIDE SEQUENCE</scope>
    <source>
        <strain evidence="3">MF-1</strain>
    </source>
</reference>
<dbReference type="Proteomes" id="UP000765509">
    <property type="component" value="Unassembled WGS sequence"/>
</dbReference>
<evidence type="ECO:0000256" key="2">
    <source>
        <dbReference type="SAM" id="MobiDB-lite"/>
    </source>
</evidence>
<keyword evidence="4" id="KW-1185">Reference proteome</keyword>
<sequence length="311" mass="35835">MHKISRQKICTRHSQSQRTEKACPEPEDLEEDTFDTAVDCKTLREIIPTLPFTFQFNRNLKPEYWKDMDEVLQIHQLLKDLFQCSMDNRRFNLASHSAELGASCQKICLKGIDFKDLMVITKGWNPTRKFRLLEVRANRIRENQATIQAIAEQLTQTGLTQIPSGSQGTRIQGQKQDLFQPKAERVRTNDPEAVGLGERSTQEPEIFVHTSRISSPINRDIIPTQIEHDVVTPESNLNSDALWLQMSQFAEKTQKQFAKLQENHERMKTLTASMDKVVKALKEGHAQLRKASEETNKRLNQVFEEQHHSTG</sequence>
<protein>
    <submittedName>
        <fullName evidence="3">Uncharacterized protein</fullName>
    </submittedName>
</protein>
<dbReference type="EMBL" id="AVOT02032967">
    <property type="protein sequence ID" value="MBW0526826.1"/>
    <property type="molecule type" value="Genomic_DNA"/>
</dbReference>
<evidence type="ECO:0000313" key="3">
    <source>
        <dbReference type="EMBL" id="MBW0526826.1"/>
    </source>
</evidence>